<dbReference type="Proteomes" id="UP001162734">
    <property type="component" value="Chromosome"/>
</dbReference>
<accession>A0ABM7X8R7</accession>
<feature type="domain" description="MaoC-like" evidence="1">
    <location>
        <begin position="18"/>
        <end position="109"/>
    </location>
</feature>
<dbReference type="PANTHER" id="PTHR13078">
    <property type="entry name" value="PEROXISOMAL MULTIFUNCTIONAL ENZYME TYPE 2-RELATED"/>
    <property type="match status" value="1"/>
</dbReference>
<evidence type="ECO:0000259" key="1">
    <source>
        <dbReference type="Pfam" id="PF01575"/>
    </source>
</evidence>
<dbReference type="RefSeq" id="WP_248345429.1">
    <property type="nucleotide sequence ID" value="NZ_AP025592.1"/>
</dbReference>
<dbReference type="EMBL" id="AP025592">
    <property type="protein sequence ID" value="BDG08245.1"/>
    <property type="molecule type" value="Genomic_DNA"/>
</dbReference>
<name>A0ABM7X8R7_9BACT</name>
<dbReference type="InterPro" id="IPR029069">
    <property type="entry name" value="HotDog_dom_sf"/>
</dbReference>
<protein>
    <recommendedName>
        <fullName evidence="1">MaoC-like domain-containing protein</fullName>
    </recommendedName>
</protein>
<gene>
    <name evidence="2" type="ORF">AMPC_13580</name>
</gene>
<reference evidence="3" key="1">
    <citation type="journal article" date="2022" name="Int. J. Syst. Evol. Microbiol.">
        <title>Anaeromyxobacter oryzae sp. nov., Anaeromyxobacter diazotrophicus sp. nov. and Anaeromyxobacter paludicola sp. nov., isolated from paddy soils.</title>
        <authorList>
            <person name="Itoh H."/>
            <person name="Xu Z."/>
            <person name="Mise K."/>
            <person name="Masuda Y."/>
            <person name="Ushijima N."/>
            <person name="Hayakawa C."/>
            <person name="Shiratori Y."/>
            <person name="Senoo K."/>
        </authorList>
    </citation>
    <scope>NUCLEOTIDE SEQUENCE [LARGE SCALE GENOMIC DNA]</scope>
    <source>
        <strain evidence="3">Red630</strain>
    </source>
</reference>
<organism evidence="2 3">
    <name type="scientific">Anaeromyxobacter paludicola</name>
    <dbReference type="NCBI Taxonomy" id="2918171"/>
    <lineage>
        <taxon>Bacteria</taxon>
        <taxon>Pseudomonadati</taxon>
        <taxon>Myxococcota</taxon>
        <taxon>Myxococcia</taxon>
        <taxon>Myxococcales</taxon>
        <taxon>Cystobacterineae</taxon>
        <taxon>Anaeromyxobacteraceae</taxon>
        <taxon>Anaeromyxobacter</taxon>
    </lineage>
</organism>
<evidence type="ECO:0000313" key="3">
    <source>
        <dbReference type="Proteomes" id="UP001162734"/>
    </source>
</evidence>
<evidence type="ECO:0000313" key="2">
    <source>
        <dbReference type="EMBL" id="BDG08245.1"/>
    </source>
</evidence>
<keyword evidence="3" id="KW-1185">Reference proteome</keyword>
<sequence length="136" mass="14792">MKRLADFRPGDTFVLTRTCDRYRPVYYAAASGDFNPIHVDPEVGRQAGFPGAILQGMCTLAWAADACVGYFDDPARIRRLRARFSRPVNVGDTVTVTGRCVAVEGGTVRVELSAVNQHGQEVLKGAVAEASFGEER</sequence>
<dbReference type="Pfam" id="PF01575">
    <property type="entry name" value="MaoC_dehydratas"/>
    <property type="match status" value="1"/>
</dbReference>
<dbReference type="PANTHER" id="PTHR13078:SF56">
    <property type="entry name" value="PEROXISOMAL MULTIFUNCTIONAL ENZYME TYPE 2"/>
    <property type="match status" value="1"/>
</dbReference>
<proteinExistence type="predicted"/>
<dbReference type="InterPro" id="IPR002539">
    <property type="entry name" value="MaoC-like_dom"/>
</dbReference>
<dbReference type="SUPFAM" id="SSF54637">
    <property type="entry name" value="Thioesterase/thiol ester dehydrase-isomerase"/>
    <property type="match status" value="1"/>
</dbReference>
<dbReference type="Gene3D" id="3.10.129.10">
    <property type="entry name" value="Hotdog Thioesterase"/>
    <property type="match status" value="1"/>
</dbReference>